<dbReference type="InterPro" id="IPR003594">
    <property type="entry name" value="HATPase_dom"/>
</dbReference>
<dbReference type="InterPro" id="IPR004358">
    <property type="entry name" value="Sig_transdc_His_kin-like_C"/>
</dbReference>
<evidence type="ECO:0000256" key="14">
    <source>
        <dbReference type="ARBA" id="ARBA00023026"/>
    </source>
</evidence>
<organism evidence="22 23">
    <name type="scientific">Caballeronia cordobensis</name>
    <name type="common">Burkholderia cordobensis</name>
    <dbReference type="NCBI Taxonomy" id="1353886"/>
    <lineage>
        <taxon>Bacteria</taxon>
        <taxon>Pseudomonadati</taxon>
        <taxon>Pseudomonadota</taxon>
        <taxon>Betaproteobacteria</taxon>
        <taxon>Burkholderiales</taxon>
        <taxon>Burkholderiaceae</taxon>
        <taxon>Caballeronia</taxon>
    </lineage>
</organism>
<keyword evidence="11" id="KW-0547">Nucleotide-binding</keyword>
<keyword evidence="7" id="KW-0808">Transferase</keyword>
<dbReference type="InterPro" id="IPR036097">
    <property type="entry name" value="HisK_dim/P_sf"/>
</dbReference>
<evidence type="ECO:0000256" key="5">
    <source>
        <dbReference type="ARBA" id="ARBA00022519"/>
    </source>
</evidence>
<comment type="subcellular location">
    <subcellularLocation>
        <location evidence="2">Cell inner membrane</location>
        <topology evidence="2">Multi-pass membrane protein</topology>
    </subcellularLocation>
</comment>
<keyword evidence="8" id="KW-0812">Transmembrane</keyword>
<dbReference type="SUPFAM" id="SSF53850">
    <property type="entry name" value="Periplasmic binding protein-like II"/>
    <property type="match status" value="2"/>
</dbReference>
<dbReference type="PANTHER" id="PTHR43047:SF64">
    <property type="entry name" value="HISTIDINE KINASE CONTAINING CHEY-HOMOLOGOUS RECEIVER DOMAIN AND PAS DOMAIN-RELATED"/>
    <property type="match status" value="1"/>
</dbReference>
<dbReference type="GO" id="GO:0000155">
    <property type="term" value="F:phosphorelay sensor kinase activity"/>
    <property type="evidence" value="ECO:0007669"/>
    <property type="project" value="InterPro"/>
</dbReference>
<gene>
    <name evidence="22" type="ORF">AWB70_04607</name>
</gene>
<evidence type="ECO:0000256" key="9">
    <source>
        <dbReference type="ARBA" id="ARBA00022729"/>
    </source>
</evidence>
<dbReference type="InterPro" id="IPR036890">
    <property type="entry name" value="HATPase_C_sf"/>
</dbReference>
<feature type="domain" description="Histidine kinase" evidence="20">
    <location>
        <begin position="579"/>
        <end position="802"/>
    </location>
</feature>
<dbReference type="Proteomes" id="UP000054740">
    <property type="component" value="Unassembled WGS sequence"/>
</dbReference>
<dbReference type="Pfam" id="PF00497">
    <property type="entry name" value="SBP_bac_3"/>
    <property type="match status" value="1"/>
</dbReference>
<evidence type="ECO:0000256" key="17">
    <source>
        <dbReference type="ARBA" id="ARBA00070152"/>
    </source>
</evidence>
<dbReference type="SUPFAM" id="SSF47226">
    <property type="entry name" value="Histidine-containing phosphotransfer domain, HPT domain"/>
    <property type="match status" value="1"/>
</dbReference>
<dbReference type="EMBL" id="FCNY02000012">
    <property type="protein sequence ID" value="SAL54534.1"/>
    <property type="molecule type" value="Genomic_DNA"/>
</dbReference>
<keyword evidence="10" id="KW-0418">Kinase</keyword>
<keyword evidence="5" id="KW-0997">Cell inner membrane</keyword>
<dbReference type="AlphaFoldDB" id="A0A158IDB5"/>
<keyword evidence="12" id="KW-1133">Transmembrane helix</keyword>
<dbReference type="InterPro" id="IPR005467">
    <property type="entry name" value="His_kinase_dom"/>
</dbReference>
<dbReference type="SMART" id="SM00448">
    <property type="entry name" value="REC"/>
    <property type="match status" value="1"/>
</dbReference>
<dbReference type="Gene3D" id="1.10.287.130">
    <property type="match status" value="1"/>
</dbReference>
<evidence type="ECO:0000313" key="22">
    <source>
        <dbReference type="EMBL" id="SAL54534.1"/>
    </source>
</evidence>
<evidence type="ECO:0000259" key="20">
    <source>
        <dbReference type="PROSITE" id="PS50109"/>
    </source>
</evidence>
<dbReference type="EC" id="2.7.13.3" evidence="3"/>
<dbReference type="SMART" id="SM00388">
    <property type="entry name" value="HisKA"/>
    <property type="match status" value="1"/>
</dbReference>
<evidence type="ECO:0000313" key="23">
    <source>
        <dbReference type="Proteomes" id="UP000054740"/>
    </source>
</evidence>
<keyword evidence="11" id="KW-0067">ATP-binding</keyword>
<evidence type="ECO:0000256" key="16">
    <source>
        <dbReference type="ARBA" id="ARBA00058004"/>
    </source>
</evidence>
<evidence type="ECO:0000256" key="1">
    <source>
        <dbReference type="ARBA" id="ARBA00000085"/>
    </source>
</evidence>
<keyword evidence="23" id="KW-1185">Reference proteome</keyword>
<evidence type="ECO:0000259" key="21">
    <source>
        <dbReference type="PROSITE" id="PS50110"/>
    </source>
</evidence>
<keyword evidence="4" id="KW-1003">Cell membrane</keyword>
<evidence type="ECO:0000256" key="3">
    <source>
        <dbReference type="ARBA" id="ARBA00012438"/>
    </source>
</evidence>
<evidence type="ECO:0000256" key="6">
    <source>
        <dbReference type="ARBA" id="ARBA00022553"/>
    </source>
</evidence>
<feature type="modified residue" description="4-aspartylphosphate" evidence="18">
    <location>
        <position position="886"/>
    </location>
</feature>
<dbReference type="Gene3D" id="1.20.120.160">
    <property type="entry name" value="HPT domain"/>
    <property type="match status" value="1"/>
</dbReference>
<reference evidence="23" key="1">
    <citation type="submission" date="2016-01" db="EMBL/GenBank/DDBJ databases">
        <authorList>
            <person name="Peeters C."/>
        </authorList>
    </citation>
    <scope>NUCLEOTIDE SEQUENCE [LARGE SCALE GENOMIC DNA]</scope>
</reference>
<dbReference type="CDD" id="cd00082">
    <property type="entry name" value="HisKA"/>
    <property type="match status" value="1"/>
</dbReference>
<evidence type="ECO:0000256" key="13">
    <source>
        <dbReference type="ARBA" id="ARBA00023012"/>
    </source>
</evidence>
<feature type="coiled-coil region" evidence="19">
    <location>
        <begin position="545"/>
        <end position="572"/>
    </location>
</feature>
<dbReference type="FunFam" id="3.30.565.10:FF:000010">
    <property type="entry name" value="Sensor histidine kinase RcsC"/>
    <property type="match status" value="1"/>
</dbReference>
<dbReference type="SUPFAM" id="SSF47384">
    <property type="entry name" value="Homodimeric domain of signal transducing histidine kinase"/>
    <property type="match status" value="1"/>
</dbReference>
<dbReference type="InterPro" id="IPR003661">
    <property type="entry name" value="HisK_dim/P_dom"/>
</dbReference>
<dbReference type="PANTHER" id="PTHR43047">
    <property type="entry name" value="TWO-COMPONENT HISTIDINE PROTEIN KINASE"/>
    <property type="match status" value="1"/>
</dbReference>
<accession>A0A158IDB5</accession>
<evidence type="ECO:0000256" key="7">
    <source>
        <dbReference type="ARBA" id="ARBA00022679"/>
    </source>
</evidence>
<dbReference type="Gene3D" id="3.30.565.10">
    <property type="entry name" value="Histidine kinase-like ATPase, C-terminal domain"/>
    <property type="match status" value="1"/>
</dbReference>
<dbReference type="Gene3D" id="3.40.190.10">
    <property type="entry name" value="Periplasmic binding protein-like II"/>
    <property type="match status" value="4"/>
</dbReference>
<evidence type="ECO:0000256" key="15">
    <source>
        <dbReference type="ARBA" id="ARBA00023136"/>
    </source>
</evidence>
<keyword evidence="9" id="KW-0732">Signal</keyword>
<evidence type="ECO:0000256" key="18">
    <source>
        <dbReference type="PROSITE-ProRule" id="PRU00169"/>
    </source>
</evidence>
<keyword evidence="13" id="KW-0902">Two-component regulatory system</keyword>
<dbReference type="SMART" id="SM00062">
    <property type="entry name" value="PBPb"/>
    <property type="match status" value="2"/>
</dbReference>
<keyword evidence="19" id="KW-0175">Coiled coil</keyword>
<sequence>MLIHSLNLLLDHARRRIGGACGLVLVVCLAASDAFGAQRIVIGAVPGMTPPLDMTDSVTRGAAGQGLPRGISVDFVDAIAARLDIDPQWRFFPNRVAMIDALAHGEIDMATGATGADPQPALALSRPYLPAKAVYVEAIAKQAPTHRLAYVDAQNSPARLSAAYPSLTPVAYPNVIGALLAVSLGDADAFVGDMVTAGYALSHFDLPNLTATALAPVDEGGYSFAFAAANPRADALRERVNEALAALPPSFPLVEHARWHPGVSAATRMAPLPLTPEEAAWVRAHPVVHYSMLAQAAPVMFRDSRGQPAGIGVDILGAIARITGLRFEARVHTSEARMYGDLKSGASSIVPYSFGGLSPVPGAEATVSVGEGILAIVTAAGHPRLRDTAALAGKRVALPEGSPLRDVVREGVGNAAAVRFVATRPFDGQFSAVANGEADATVVDMAFANYAAGNLYRDVLVVSGVVSTQPVPHGMLVTSSEPILLGIMNRAIRRLGPAERETIRSRWKLSEHPEMLWERRRPQVEIGALLGVALMLALAGWGLTLRAQIARRIAAENAMRAAKEEAETANRAKSTFLATMSHEIRTPMNAVLGLIEMELRAPGERAATERSLSTAHRAACDLLGMIDDLLDVAKIEAERLVLTPAPLDIEPWVAGVAAIYEPAARAKGVMLVVKRVGDGGHAWILADGQRLRQVVGNLLSNAIKFTDRGSVTLEYGVAPPRDGKRAVTLTVSDTGIGISPDKQALLFTPFVQAHDGRARSVGGTGLGLTISKRLVTMMGGVIELSSEPGRGTRFTVRIEFAEAQAEAGAEADIDADIDATPVPADAPAGSLAGLAVLVVDDHPANRIVLDGQIRLLGGHVQLAVDGKSALARWRAEPHAFDVILTDCSMPEMSGEELTHAIRGDEATLAATDPTRRAVPIVGLTANAQPDAALRAVASGMTACLVKPLGLDALRDALVAATRGGRLSSAARKPDADACDAGEPAFDSALLGAFGGQAGALVDTLRAANAQDLADAHAAFDDCDHARLRDIGHRMKGAAAVIGAAPFVRACVALQADCERAVDEDRNGEDDARIAASFASFVAAARALEAALDASLASRVA</sequence>
<dbReference type="PRINTS" id="PR00344">
    <property type="entry name" value="BCTRLSENSOR"/>
</dbReference>
<evidence type="ECO:0000256" key="10">
    <source>
        <dbReference type="ARBA" id="ARBA00022777"/>
    </source>
</evidence>
<feature type="domain" description="Response regulatory" evidence="21">
    <location>
        <begin position="835"/>
        <end position="961"/>
    </location>
</feature>
<dbReference type="Pfam" id="PF00512">
    <property type="entry name" value="HisKA"/>
    <property type="match status" value="1"/>
</dbReference>
<evidence type="ECO:0000256" key="4">
    <source>
        <dbReference type="ARBA" id="ARBA00022475"/>
    </source>
</evidence>
<evidence type="ECO:0000256" key="11">
    <source>
        <dbReference type="ARBA" id="ARBA00022840"/>
    </source>
</evidence>
<evidence type="ECO:0000256" key="8">
    <source>
        <dbReference type="ARBA" id="ARBA00022692"/>
    </source>
</evidence>
<dbReference type="RefSeq" id="WP_235024330.1">
    <property type="nucleotide sequence ID" value="NZ_FCNY02000012.1"/>
</dbReference>
<evidence type="ECO:0000256" key="2">
    <source>
        <dbReference type="ARBA" id="ARBA00004429"/>
    </source>
</evidence>
<dbReference type="PROSITE" id="PS50110">
    <property type="entry name" value="RESPONSE_REGULATORY"/>
    <property type="match status" value="1"/>
</dbReference>
<dbReference type="InterPro" id="IPR011006">
    <property type="entry name" value="CheY-like_superfamily"/>
</dbReference>
<proteinExistence type="predicted"/>
<dbReference type="InterPro" id="IPR008207">
    <property type="entry name" value="Sig_transdc_His_kin_Hpt_dom"/>
</dbReference>
<dbReference type="InterPro" id="IPR001789">
    <property type="entry name" value="Sig_transdc_resp-reg_receiver"/>
</dbReference>
<dbReference type="PROSITE" id="PS50109">
    <property type="entry name" value="HIS_KIN"/>
    <property type="match status" value="1"/>
</dbReference>
<dbReference type="SUPFAM" id="SSF52172">
    <property type="entry name" value="CheY-like"/>
    <property type="match status" value="1"/>
</dbReference>
<dbReference type="GO" id="GO:0005886">
    <property type="term" value="C:plasma membrane"/>
    <property type="evidence" value="ECO:0007669"/>
    <property type="project" value="UniProtKB-SubCell"/>
</dbReference>
<protein>
    <recommendedName>
        <fullName evidence="17">Virulence sensor protein BvgS</fullName>
        <ecNumber evidence="3">2.7.13.3</ecNumber>
    </recommendedName>
</protein>
<dbReference type="Pfam" id="PF02518">
    <property type="entry name" value="HATPase_c"/>
    <property type="match status" value="1"/>
</dbReference>
<evidence type="ECO:0000256" key="12">
    <source>
        <dbReference type="ARBA" id="ARBA00022989"/>
    </source>
</evidence>
<comment type="catalytic activity">
    <reaction evidence="1">
        <text>ATP + protein L-histidine = ADP + protein N-phospho-L-histidine.</text>
        <dbReference type="EC" id="2.7.13.3"/>
    </reaction>
</comment>
<dbReference type="InterPro" id="IPR036641">
    <property type="entry name" value="HPT_dom_sf"/>
</dbReference>
<dbReference type="Pfam" id="PF01627">
    <property type="entry name" value="Hpt"/>
    <property type="match status" value="1"/>
</dbReference>
<dbReference type="Gene3D" id="3.40.50.2300">
    <property type="match status" value="1"/>
</dbReference>
<keyword evidence="6 18" id="KW-0597">Phosphoprotein</keyword>
<dbReference type="SUPFAM" id="SSF55874">
    <property type="entry name" value="ATPase domain of HSP90 chaperone/DNA topoisomerase II/histidine kinase"/>
    <property type="match status" value="1"/>
</dbReference>
<dbReference type="Pfam" id="PF00072">
    <property type="entry name" value="Response_reg"/>
    <property type="match status" value="1"/>
</dbReference>
<evidence type="ECO:0000256" key="19">
    <source>
        <dbReference type="SAM" id="Coils"/>
    </source>
</evidence>
<name>A0A158IDB5_CABCO</name>
<dbReference type="InterPro" id="IPR001638">
    <property type="entry name" value="Solute-binding_3/MltF_N"/>
</dbReference>
<dbReference type="SMART" id="SM00387">
    <property type="entry name" value="HATPase_c"/>
    <property type="match status" value="1"/>
</dbReference>
<comment type="function">
    <text evidence="16">Member of the two-component regulatory system BvgS/BvgA. Phosphorylates BvgA via a four-step phosphorelay in response to environmental signals.</text>
</comment>
<keyword evidence="15" id="KW-0472">Membrane</keyword>
<keyword evidence="14" id="KW-0843">Virulence</keyword>
<dbReference type="CDD" id="cd16922">
    <property type="entry name" value="HATPase_EvgS-ArcB-TorS-like"/>
    <property type="match status" value="1"/>
</dbReference>
<dbReference type="CDD" id="cd17546">
    <property type="entry name" value="REC_hyHK_CKI1_RcsC-like"/>
    <property type="match status" value="1"/>
</dbReference>